<evidence type="ECO:0000259" key="4">
    <source>
        <dbReference type="Pfam" id="PF10254"/>
    </source>
</evidence>
<evidence type="ECO:0000256" key="2">
    <source>
        <dbReference type="ARBA" id="ARBA00022553"/>
    </source>
</evidence>
<keyword evidence="6" id="KW-1185">Reference proteome</keyword>
<dbReference type="RefSeq" id="XP_065660845.1">
    <property type="nucleotide sequence ID" value="XM_065804773.1"/>
</dbReference>
<evidence type="ECO:0000256" key="1">
    <source>
        <dbReference type="ARBA" id="ARBA00008590"/>
    </source>
</evidence>
<feature type="compositionally biased region" description="Acidic residues" evidence="3">
    <location>
        <begin position="257"/>
        <end position="294"/>
    </location>
</feature>
<evidence type="ECO:0000313" key="6">
    <source>
        <dbReference type="Proteomes" id="UP001652625"/>
    </source>
</evidence>
<reference evidence="7" key="1">
    <citation type="submission" date="2025-08" db="UniProtKB">
        <authorList>
            <consortium name="RefSeq"/>
        </authorList>
    </citation>
    <scope>IDENTIFICATION</scope>
</reference>
<feature type="compositionally biased region" description="Polar residues" evidence="3">
    <location>
        <begin position="658"/>
        <end position="670"/>
    </location>
</feature>
<name>A0ABM4CGJ8_HYDVU</name>
<feature type="compositionally biased region" description="Basic and acidic residues" evidence="3">
    <location>
        <begin position="335"/>
        <end position="346"/>
    </location>
</feature>
<dbReference type="GeneID" id="100204766"/>
<protein>
    <submittedName>
        <fullName evidence="7">Phosphofurin acidic cluster sorting protein 1 isoform X5</fullName>
    </submittedName>
</protein>
<feature type="domain" description="Phosphofurin acidic cluster sorting protein 1/2 C-terminal" evidence="4">
    <location>
        <begin position="429"/>
        <end position="813"/>
    </location>
</feature>
<feature type="region of interest" description="Disordered" evidence="3">
    <location>
        <begin position="317"/>
        <end position="410"/>
    </location>
</feature>
<sequence length="822" mass="93581">MQQLKGPIRPMKLFTEWDVENAAPNCIPRLCCFRVVHLEVFQTLEVDLNALVLCVAMRGSRRSLRSDQIPVQTSGTADVDLDLVFTLQYPHFLKRRQNLLQIMLQRRKKYRNRPILGYKTLAVGYINMAQVLQGWYSPKLNLFAKDEKSPVAVLTIGSLTSEPIDRDIHERRNTIEHPNLSSDDDSYSSDVEDSAGEMEQLSGYTRQDLQRKVNSHNLKQRIIKVLFKKLKVTDEDFGHVQKELQRENLKLQGNDYLFDDDDDEDEDDDIDDDDIDDDDDEEEEDNADYMDDEDRQNYSAFLADTMSIGSVQRPGLRPFFDQNKSSASLNTSTLTKEETKQLHKEITQSFIENSGEDSKEPSPSSDSDQGQKKNSKSIKQMVALSGKSGKDKIRRLSLKDNQSGNKVSVKHKTSVDLENCVKEGLSVINDQVNAALGRDDNIPDYILLIGLNDDHGQRTATKMMSRIGSVIFTPSNVEVQFTIAAVVNKFQKFCNRHSVSPPSIKIGLLGPESFICLVVTNFVEQFSQKRQEYQNYIKFLIIPTASFKIATYISQIDSKYKMLFMDSFWKKVFEHDYFSESDFAEIERRIRHYLEHSDSIHSIPIAEALITYKTPSSESSQLFIPFISEVRIGTCDTVESNIDESLSSGEKKDLTAPSPRQETTESSRISTLQYPINETLDLLVDYWPIQSFAANQLQGKKEERKEANKLSIKSAFRTLSVLRLSPGECDGLLFSANLKTRSKGVKRLMKPKDKDVEAKSTVSALVSKIVCTARSSGHTFNVLIDGHEWTDVKFFSLSSQWPTHIKNFPLGMFLNYQLHDTT</sequence>
<feature type="region of interest" description="Disordered" evidence="3">
    <location>
        <begin position="253"/>
        <end position="294"/>
    </location>
</feature>
<dbReference type="Proteomes" id="UP001652625">
    <property type="component" value="Chromosome 09"/>
</dbReference>
<feature type="region of interest" description="Disordered" evidence="3">
    <location>
        <begin position="643"/>
        <end position="670"/>
    </location>
</feature>
<comment type="similarity">
    <text evidence="1">Belongs to the PACS family.</text>
</comment>
<dbReference type="InterPro" id="IPR057541">
    <property type="entry name" value="PACS1/2_N"/>
</dbReference>
<dbReference type="PANTHER" id="PTHR13280:SF17">
    <property type="entry name" value="KRUEPPEL TARGET AT 95D, ISOFORM A"/>
    <property type="match status" value="1"/>
</dbReference>
<evidence type="ECO:0000313" key="7">
    <source>
        <dbReference type="RefSeq" id="XP_065660845.1"/>
    </source>
</evidence>
<feature type="compositionally biased region" description="Polar residues" evidence="3">
    <location>
        <begin position="322"/>
        <end position="334"/>
    </location>
</feature>
<gene>
    <name evidence="7" type="primary">LOC100204766</name>
</gene>
<proteinExistence type="inferred from homology"/>
<feature type="domain" description="Phosphofurin acidic cluster sorting protein 1/2 N-terminal C2" evidence="5">
    <location>
        <begin position="10"/>
        <end position="147"/>
    </location>
</feature>
<dbReference type="PANTHER" id="PTHR13280">
    <property type="entry name" value="PHOSPHOFURIN ACIDIC CLUSTER SORTING PROTEIN"/>
    <property type="match status" value="1"/>
</dbReference>
<evidence type="ECO:0000259" key="5">
    <source>
        <dbReference type="Pfam" id="PF25332"/>
    </source>
</evidence>
<dbReference type="Pfam" id="PF10254">
    <property type="entry name" value="Pacs-1"/>
    <property type="match status" value="1"/>
</dbReference>
<feature type="compositionally biased region" description="Acidic residues" evidence="3">
    <location>
        <begin position="182"/>
        <end position="196"/>
    </location>
</feature>
<feature type="region of interest" description="Disordered" evidence="3">
    <location>
        <begin position="167"/>
        <end position="208"/>
    </location>
</feature>
<keyword evidence="2" id="KW-0597">Phosphoprotein</keyword>
<evidence type="ECO:0000256" key="3">
    <source>
        <dbReference type="SAM" id="MobiDB-lite"/>
    </source>
</evidence>
<dbReference type="Pfam" id="PF25332">
    <property type="entry name" value="C2_PACS_N"/>
    <property type="match status" value="1"/>
</dbReference>
<accession>A0ABM4CGJ8</accession>
<organism evidence="6 7">
    <name type="scientific">Hydra vulgaris</name>
    <name type="common">Hydra</name>
    <name type="synonym">Hydra attenuata</name>
    <dbReference type="NCBI Taxonomy" id="6087"/>
    <lineage>
        <taxon>Eukaryota</taxon>
        <taxon>Metazoa</taxon>
        <taxon>Cnidaria</taxon>
        <taxon>Hydrozoa</taxon>
        <taxon>Hydroidolina</taxon>
        <taxon>Anthoathecata</taxon>
        <taxon>Aplanulata</taxon>
        <taxon>Hydridae</taxon>
        <taxon>Hydra</taxon>
    </lineage>
</organism>
<dbReference type="InterPro" id="IPR019381">
    <property type="entry name" value="PACS1/2_C"/>
</dbReference>